<keyword evidence="2" id="KW-1133">Transmembrane helix</keyword>
<gene>
    <name evidence="3" type="ORF">GCM10010191_09030</name>
</gene>
<feature type="transmembrane region" description="Helical" evidence="2">
    <location>
        <begin position="156"/>
        <end position="174"/>
    </location>
</feature>
<feature type="region of interest" description="Disordered" evidence="1">
    <location>
        <begin position="1"/>
        <end position="38"/>
    </location>
</feature>
<dbReference type="Proteomes" id="UP001501231">
    <property type="component" value="Unassembled WGS sequence"/>
</dbReference>
<evidence type="ECO:0008006" key="5">
    <source>
        <dbReference type="Google" id="ProtNLM"/>
    </source>
</evidence>
<keyword evidence="2" id="KW-0472">Membrane</keyword>
<reference evidence="3 4" key="1">
    <citation type="journal article" date="2019" name="Int. J. Syst. Evol. Microbiol.">
        <title>The Global Catalogue of Microorganisms (GCM) 10K type strain sequencing project: providing services to taxonomists for standard genome sequencing and annotation.</title>
        <authorList>
            <consortium name="The Broad Institute Genomics Platform"/>
            <consortium name="The Broad Institute Genome Sequencing Center for Infectious Disease"/>
            <person name="Wu L."/>
            <person name="Ma J."/>
        </authorList>
    </citation>
    <scope>NUCLEOTIDE SEQUENCE [LARGE SCALE GENOMIC DNA]</scope>
    <source>
        <strain evidence="3 4">JCM 3325</strain>
    </source>
</reference>
<keyword evidence="4" id="KW-1185">Reference proteome</keyword>
<dbReference type="EMBL" id="BAAARW010000003">
    <property type="protein sequence ID" value="GAA2403653.1"/>
    <property type="molecule type" value="Genomic_DNA"/>
</dbReference>
<sequence length="216" mass="23064">MPGRDKPEHDDHRGETVTDSEQAPAKQGQRPAGQSGERQWGRVLGALAGGALMLFMGWGFFDDNYRQPQSALKEGVPGVYTLGHCTKSRGKSYCGGSWRSNDGRVVRDQVELPNKNDASGLKEGQTFPAHIRVRESGIEPFARSDDEGRSNITQKGISAAGVGVIGLMLVGFAGRGAVLRRDAKAWGAVGVPLWLGVAAGIVIYVVWAVMGGGFWA</sequence>
<protein>
    <recommendedName>
        <fullName evidence="5">DUF3592 domain-containing protein</fullName>
    </recommendedName>
</protein>
<keyword evidence="2" id="KW-0812">Transmembrane</keyword>
<feature type="compositionally biased region" description="Basic and acidic residues" evidence="1">
    <location>
        <begin position="1"/>
        <end position="16"/>
    </location>
</feature>
<accession>A0ABN3IHL9</accession>
<feature type="transmembrane region" description="Helical" evidence="2">
    <location>
        <begin position="186"/>
        <end position="210"/>
    </location>
</feature>
<comment type="caution">
    <text evidence="3">The sequence shown here is derived from an EMBL/GenBank/DDBJ whole genome shotgun (WGS) entry which is preliminary data.</text>
</comment>
<evidence type="ECO:0000313" key="3">
    <source>
        <dbReference type="EMBL" id="GAA2403653.1"/>
    </source>
</evidence>
<feature type="transmembrane region" description="Helical" evidence="2">
    <location>
        <begin position="40"/>
        <end position="61"/>
    </location>
</feature>
<name>A0ABN3IHL9_9ACTN</name>
<organism evidence="3 4">
    <name type="scientific">Actinomadura vinacea</name>
    <dbReference type="NCBI Taxonomy" id="115336"/>
    <lineage>
        <taxon>Bacteria</taxon>
        <taxon>Bacillati</taxon>
        <taxon>Actinomycetota</taxon>
        <taxon>Actinomycetes</taxon>
        <taxon>Streptosporangiales</taxon>
        <taxon>Thermomonosporaceae</taxon>
        <taxon>Actinomadura</taxon>
    </lineage>
</organism>
<proteinExistence type="predicted"/>
<evidence type="ECO:0000256" key="2">
    <source>
        <dbReference type="SAM" id="Phobius"/>
    </source>
</evidence>
<evidence type="ECO:0000313" key="4">
    <source>
        <dbReference type="Proteomes" id="UP001501231"/>
    </source>
</evidence>
<evidence type="ECO:0000256" key="1">
    <source>
        <dbReference type="SAM" id="MobiDB-lite"/>
    </source>
</evidence>